<dbReference type="EMBL" id="LMTR01000085">
    <property type="protein sequence ID" value="KWT64833.1"/>
    <property type="molecule type" value="Genomic_DNA"/>
</dbReference>
<protein>
    <recommendedName>
        <fullName evidence="3">ATP-dependent Zn protease</fullName>
    </recommendedName>
</protein>
<dbReference type="AlphaFoldDB" id="A0A109B9S8"/>
<name>A0A109B9S8_HYPSL</name>
<dbReference type="RefSeq" id="WP_068464319.1">
    <property type="nucleotide sequence ID" value="NZ_JAEFBX010000003.1"/>
</dbReference>
<dbReference type="Gene3D" id="3.40.1530.20">
    <property type="entry name" value="Protein of unknown function (DUF1491)"/>
    <property type="match status" value="1"/>
</dbReference>
<keyword evidence="2" id="KW-1185">Reference proteome</keyword>
<dbReference type="InterPro" id="IPR009964">
    <property type="entry name" value="DUF1491"/>
</dbReference>
<gene>
    <name evidence="1" type="ORF">APY04_3137</name>
</gene>
<evidence type="ECO:0000313" key="2">
    <source>
        <dbReference type="Proteomes" id="UP000059074"/>
    </source>
</evidence>
<comment type="caution">
    <text evidence="1">The sequence shown here is derived from an EMBL/GenBank/DDBJ whole genome shotgun (WGS) entry which is preliminary data.</text>
</comment>
<dbReference type="Pfam" id="PF07372">
    <property type="entry name" value="DUF1491"/>
    <property type="match status" value="1"/>
</dbReference>
<reference evidence="1 2" key="1">
    <citation type="submission" date="2015-10" db="EMBL/GenBank/DDBJ databases">
        <title>Transcriptomic analysis of a linuron degrading triple-species bacterial consortium.</title>
        <authorList>
            <person name="Albers P."/>
        </authorList>
    </citation>
    <scope>NUCLEOTIDE SEQUENCE [LARGE SCALE GENOMIC DNA]</scope>
    <source>
        <strain evidence="1 2">WDL6</strain>
    </source>
</reference>
<sequence length="116" mass="13025">MRLRADIWVSAYIRRCAAAGAWAAVVRHGDDDAGAIFIRIDRLDGTCQLFGPAPAGMDGAEWDRRWICHLPAGSAYDKADEFIAREQRFDSDLWVVEVEDRQGRHFLDDSIVTASD</sequence>
<dbReference type="PATRIC" id="fig|121290.4.peg.1910"/>
<accession>A0A109B9S8</accession>
<dbReference type="OrthoDB" id="9809136at2"/>
<dbReference type="Proteomes" id="UP000059074">
    <property type="component" value="Unassembled WGS sequence"/>
</dbReference>
<dbReference type="STRING" id="121290.APY04_3137"/>
<evidence type="ECO:0000313" key="1">
    <source>
        <dbReference type="EMBL" id="KWT64833.1"/>
    </source>
</evidence>
<evidence type="ECO:0008006" key="3">
    <source>
        <dbReference type="Google" id="ProtNLM"/>
    </source>
</evidence>
<proteinExistence type="predicted"/>
<organism evidence="1 2">
    <name type="scientific">Hyphomicrobium sulfonivorans</name>
    <dbReference type="NCBI Taxonomy" id="121290"/>
    <lineage>
        <taxon>Bacteria</taxon>
        <taxon>Pseudomonadati</taxon>
        <taxon>Pseudomonadota</taxon>
        <taxon>Alphaproteobacteria</taxon>
        <taxon>Hyphomicrobiales</taxon>
        <taxon>Hyphomicrobiaceae</taxon>
        <taxon>Hyphomicrobium</taxon>
    </lineage>
</organism>